<gene>
    <name evidence="3" type="primary">LOC111086760</name>
</gene>
<evidence type="ECO:0000313" key="2">
    <source>
        <dbReference type="Proteomes" id="UP000694941"/>
    </source>
</evidence>
<name>A0ABM1SSM1_LIMPO</name>
<dbReference type="Pfam" id="PF21549">
    <property type="entry name" value="PRDM2_PR"/>
    <property type="match status" value="1"/>
</dbReference>
<evidence type="ECO:0000313" key="3">
    <source>
        <dbReference type="RefSeq" id="XP_022246627.1"/>
    </source>
</evidence>
<dbReference type="RefSeq" id="XP_022246627.1">
    <property type="nucleotide sequence ID" value="XM_022390919.1"/>
</dbReference>
<dbReference type="InterPro" id="IPR001214">
    <property type="entry name" value="SET_dom"/>
</dbReference>
<dbReference type="Proteomes" id="UP000694941">
    <property type="component" value="Unplaced"/>
</dbReference>
<dbReference type="InterPro" id="IPR046341">
    <property type="entry name" value="SET_dom_sf"/>
</dbReference>
<organism evidence="2 3">
    <name type="scientific">Limulus polyphemus</name>
    <name type="common">Atlantic horseshoe crab</name>
    <dbReference type="NCBI Taxonomy" id="6850"/>
    <lineage>
        <taxon>Eukaryota</taxon>
        <taxon>Metazoa</taxon>
        <taxon>Ecdysozoa</taxon>
        <taxon>Arthropoda</taxon>
        <taxon>Chelicerata</taxon>
        <taxon>Merostomata</taxon>
        <taxon>Xiphosura</taxon>
        <taxon>Limulidae</taxon>
        <taxon>Limulus</taxon>
    </lineage>
</organism>
<proteinExistence type="predicted"/>
<keyword evidence="2" id="KW-1185">Reference proteome</keyword>
<evidence type="ECO:0000259" key="1">
    <source>
        <dbReference type="Pfam" id="PF21549"/>
    </source>
</evidence>
<protein>
    <submittedName>
        <fullName evidence="3">Uncharacterized protein LOC111086760</fullName>
    </submittedName>
</protein>
<dbReference type="GeneID" id="111086760"/>
<sequence>MSRRKQANPKPLKRKANEELDELIELLNLPSDAFTIKDSNNAYTVFTKIPLKRGTIFGPFKGLLSRGRNLATKTTIIQARDINGENVYLDLNDEAGSWLRLVKLATTPQEANLTVFVEGNEIWCSIHCDTEKDVELSAWYKITSNWQSSVATTPGFWFPKAPPIFTNKCYPSVSRYKNVYLEASYVDKGVTEECQDLSINTLNGDKPVVTKRFANDTSNSEVKISMSRKGRSLDTSNSSSYGFSSGVYSKLWKLPTTLINSTSLSTCSFDLPTSLSTSK</sequence>
<feature type="domain" description="SET" evidence="1">
    <location>
        <begin position="38"/>
        <end position="141"/>
    </location>
</feature>
<dbReference type="Gene3D" id="2.170.270.10">
    <property type="entry name" value="SET domain"/>
    <property type="match status" value="1"/>
</dbReference>
<accession>A0ABM1SSM1</accession>
<reference evidence="3" key="1">
    <citation type="submission" date="2025-08" db="UniProtKB">
        <authorList>
            <consortium name="RefSeq"/>
        </authorList>
    </citation>
    <scope>IDENTIFICATION</scope>
    <source>
        <tissue evidence="3">Muscle</tissue>
    </source>
</reference>